<evidence type="ECO:0000256" key="4">
    <source>
        <dbReference type="ARBA" id="ARBA00022989"/>
    </source>
</evidence>
<dbReference type="PANTHER" id="PTHR10057:SF0">
    <property type="entry name" value="TRANSLOCATOR PROTEIN"/>
    <property type="match status" value="1"/>
</dbReference>
<keyword evidence="5 6" id="KW-0472">Membrane</keyword>
<feature type="transmembrane region" description="Helical" evidence="6">
    <location>
        <begin position="74"/>
        <end position="95"/>
    </location>
</feature>
<dbReference type="PANTHER" id="PTHR10057">
    <property type="entry name" value="PERIPHERAL-TYPE BENZODIAZEPINE RECEPTOR"/>
    <property type="match status" value="1"/>
</dbReference>
<evidence type="ECO:0000313" key="7">
    <source>
        <dbReference type="EMBL" id="QHU01683.1"/>
    </source>
</evidence>
<evidence type="ECO:0000256" key="5">
    <source>
        <dbReference type="ARBA" id="ARBA00023136"/>
    </source>
</evidence>
<dbReference type="PIRSF" id="PIRSF005859">
    <property type="entry name" value="PBR"/>
    <property type="match status" value="1"/>
</dbReference>
<evidence type="ECO:0000256" key="6">
    <source>
        <dbReference type="SAM" id="Phobius"/>
    </source>
</evidence>
<dbReference type="GO" id="GO:0033013">
    <property type="term" value="P:tetrapyrrole metabolic process"/>
    <property type="evidence" value="ECO:0007669"/>
    <property type="project" value="UniProtKB-ARBA"/>
</dbReference>
<dbReference type="CDD" id="cd15904">
    <property type="entry name" value="TSPO_MBR"/>
    <property type="match status" value="1"/>
</dbReference>
<feature type="transmembrane region" description="Helical" evidence="6">
    <location>
        <begin position="20"/>
        <end position="39"/>
    </location>
</feature>
<keyword evidence="3 6" id="KW-0812">Transmembrane</keyword>
<reference evidence="7" key="1">
    <citation type="journal article" date="2020" name="Nature">
        <title>Giant virus diversity and host interactions through global metagenomics.</title>
        <authorList>
            <person name="Schulz F."/>
            <person name="Roux S."/>
            <person name="Paez-Espino D."/>
            <person name="Jungbluth S."/>
            <person name="Walsh D.A."/>
            <person name="Denef V.J."/>
            <person name="McMahon K.D."/>
            <person name="Konstantinidis K.T."/>
            <person name="Eloe-Fadrosh E.A."/>
            <person name="Kyrpides N.C."/>
            <person name="Woyke T."/>
        </authorList>
    </citation>
    <scope>NUCLEOTIDE SEQUENCE</scope>
    <source>
        <strain evidence="7">GVMAG-M-3300025874-2</strain>
    </source>
</reference>
<proteinExistence type="inferred from homology"/>
<evidence type="ECO:0000256" key="1">
    <source>
        <dbReference type="ARBA" id="ARBA00004141"/>
    </source>
</evidence>
<feature type="transmembrane region" description="Helical" evidence="6">
    <location>
        <begin position="46"/>
        <end position="68"/>
    </location>
</feature>
<name>A0A6C0J8T8_9ZZZZ</name>
<comment type="similarity">
    <text evidence="2">Belongs to the TspO/BZRP family.</text>
</comment>
<dbReference type="Pfam" id="PF03073">
    <property type="entry name" value="TspO_MBR"/>
    <property type="match status" value="1"/>
</dbReference>
<protein>
    <recommendedName>
        <fullName evidence="8">TspO/MBR family protein</fullName>
    </recommendedName>
</protein>
<sequence>MNWYNSLKKSSLTPPSYVFKIVWPILYTILTIAFIIIWLNKRCFPFCYPLVFFAIQMVFNLIWTTLFFVYNKPVWALIDVYLMIIFTIVSMIMFYKVNKVATYIMIPYLLWICFASYLNLYIVLNQNY</sequence>
<feature type="transmembrane region" description="Helical" evidence="6">
    <location>
        <begin position="102"/>
        <end position="124"/>
    </location>
</feature>
<dbReference type="FunFam" id="1.20.1260.100:FF:000001">
    <property type="entry name" value="translocator protein 2"/>
    <property type="match status" value="1"/>
</dbReference>
<evidence type="ECO:0000256" key="3">
    <source>
        <dbReference type="ARBA" id="ARBA00022692"/>
    </source>
</evidence>
<dbReference type="AlphaFoldDB" id="A0A6C0J8T8"/>
<accession>A0A6C0J8T8</accession>
<dbReference type="InterPro" id="IPR038330">
    <property type="entry name" value="TspO/MBR-related_sf"/>
</dbReference>
<organism evidence="7">
    <name type="scientific">viral metagenome</name>
    <dbReference type="NCBI Taxonomy" id="1070528"/>
    <lineage>
        <taxon>unclassified sequences</taxon>
        <taxon>metagenomes</taxon>
        <taxon>organismal metagenomes</taxon>
    </lineage>
</organism>
<dbReference type="Gene3D" id="1.20.1260.100">
    <property type="entry name" value="TspO/MBR protein"/>
    <property type="match status" value="1"/>
</dbReference>
<dbReference type="GO" id="GO:0016020">
    <property type="term" value="C:membrane"/>
    <property type="evidence" value="ECO:0007669"/>
    <property type="project" value="UniProtKB-SubCell"/>
</dbReference>
<evidence type="ECO:0000256" key="2">
    <source>
        <dbReference type="ARBA" id="ARBA00007524"/>
    </source>
</evidence>
<dbReference type="EMBL" id="MN740346">
    <property type="protein sequence ID" value="QHU01683.1"/>
    <property type="molecule type" value="Genomic_DNA"/>
</dbReference>
<keyword evidence="4 6" id="KW-1133">Transmembrane helix</keyword>
<dbReference type="InterPro" id="IPR004307">
    <property type="entry name" value="TspO_MBR"/>
</dbReference>
<comment type="subcellular location">
    <subcellularLocation>
        <location evidence="1">Membrane</location>
        <topology evidence="1">Multi-pass membrane protein</topology>
    </subcellularLocation>
</comment>
<evidence type="ECO:0008006" key="8">
    <source>
        <dbReference type="Google" id="ProtNLM"/>
    </source>
</evidence>